<dbReference type="PANTHER" id="PTHR10458">
    <property type="entry name" value="PEPTIDE DEFORMYLASE"/>
    <property type="match status" value="1"/>
</dbReference>
<keyword evidence="4 6" id="KW-0648">Protein biosynthesis</keyword>
<feature type="binding site" evidence="6">
    <location>
        <position position="148"/>
    </location>
    <ligand>
        <name>Fe cation</name>
        <dbReference type="ChEBI" id="CHEBI:24875"/>
    </ligand>
</feature>
<sequence>MPVLPIRITGEPVLHERAAEVTEFDDDLRALVDDMFATMDLAPGVGLAGPQVGVGKRLFVYSWTDDDEVLHRGVAVNPVLWTSPLVPESVEELDEDDESEGCLSIPGERFPLRRAEGVLLRAVDADGTPFEVEAHGWLARIFQHEYDHLDGVLYADRLVHPYAKQAVKAVRKSSWGTPGKSWLPGRDHPEG</sequence>
<dbReference type="PIRSF" id="PIRSF004749">
    <property type="entry name" value="Pep_def"/>
    <property type="match status" value="1"/>
</dbReference>
<evidence type="ECO:0000256" key="3">
    <source>
        <dbReference type="ARBA" id="ARBA00022801"/>
    </source>
</evidence>
<evidence type="ECO:0000313" key="8">
    <source>
        <dbReference type="Proteomes" id="UP001237823"/>
    </source>
</evidence>
<feature type="binding site" evidence="6">
    <location>
        <position position="102"/>
    </location>
    <ligand>
        <name>Fe cation</name>
        <dbReference type="ChEBI" id="CHEBI:24875"/>
    </ligand>
</feature>
<dbReference type="GO" id="GO:0042586">
    <property type="term" value="F:peptide deformylase activity"/>
    <property type="evidence" value="ECO:0007669"/>
    <property type="project" value="UniProtKB-EC"/>
</dbReference>
<keyword evidence="5 6" id="KW-0408">Iron</keyword>
<dbReference type="Gene3D" id="3.90.45.10">
    <property type="entry name" value="Peptide deformylase"/>
    <property type="match status" value="1"/>
</dbReference>
<accession>A0ABT7T5Y4</accession>
<feature type="binding site" evidence="6">
    <location>
        <position position="144"/>
    </location>
    <ligand>
        <name>Fe cation</name>
        <dbReference type="ChEBI" id="CHEBI:24875"/>
    </ligand>
</feature>
<comment type="cofactor">
    <cofactor evidence="6">
        <name>Fe(2+)</name>
        <dbReference type="ChEBI" id="CHEBI:29033"/>
    </cofactor>
    <text evidence="6">Binds 1 Fe(2+) ion.</text>
</comment>
<keyword evidence="3 6" id="KW-0378">Hydrolase</keyword>
<proteinExistence type="inferred from homology"/>
<dbReference type="EMBL" id="JAUCML010000004">
    <property type="protein sequence ID" value="MDM7884996.1"/>
    <property type="molecule type" value="Genomic_DNA"/>
</dbReference>
<comment type="similarity">
    <text evidence="1 6">Belongs to the polypeptide deformylase family.</text>
</comment>
<keyword evidence="8" id="KW-1185">Reference proteome</keyword>
<dbReference type="RefSeq" id="WP_289458584.1">
    <property type="nucleotide sequence ID" value="NZ_JAUCML010000004.1"/>
</dbReference>
<dbReference type="Pfam" id="PF01327">
    <property type="entry name" value="Pep_deformylase"/>
    <property type="match status" value="1"/>
</dbReference>
<evidence type="ECO:0000256" key="2">
    <source>
        <dbReference type="ARBA" id="ARBA00022723"/>
    </source>
</evidence>
<comment type="caution">
    <text evidence="7">The sequence shown here is derived from an EMBL/GenBank/DDBJ whole genome shotgun (WGS) entry which is preliminary data.</text>
</comment>
<gene>
    <name evidence="6 7" type="primary">def</name>
    <name evidence="7" type="ORF">QUG92_07750</name>
</gene>
<dbReference type="PANTHER" id="PTHR10458:SF2">
    <property type="entry name" value="PEPTIDE DEFORMYLASE, MITOCHONDRIAL"/>
    <property type="match status" value="1"/>
</dbReference>
<name>A0ABT7T5Y4_9MICO</name>
<dbReference type="SUPFAM" id="SSF56420">
    <property type="entry name" value="Peptide deformylase"/>
    <property type="match status" value="1"/>
</dbReference>
<evidence type="ECO:0000256" key="4">
    <source>
        <dbReference type="ARBA" id="ARBA00022917"/>
    </source>
</evidence>
<dbReference type="NCBIfam" id="TIGR00079">
    <property type="entry name" value="pept_deformyl"/>
    <property type="match status" value="1"/>
</dbReference>
<feature type="active site" evidence="6">
    <location>
        <position position="145"/>
    </location>
</feature>
<evidence type="ECO:0000256" key="1">
    <source>
        <dbReference type="ARBA" id="ARBA00010759"/>
    </source>
</evidence>
<protein>
    <recommendedName>
        <fullName evidence="6">Peptide deformylase</fullName>
        <shortName evidence="6">PDF</shortName>
        <ecNumber evidence="6">3.5.1.88</ecNumber>
    </recommendedName>
    <alternativeName>
        <fullName evidence="6">Polypeptide deformylase</fullName>
    </alternativeName>
</protein>
<dbReference type="InterPro" id="IPR023635">
    <property type="entry name" value="Peptide_deformylase"/>
</dbReference>
<comment type="function">
    <text evidence="6">Removes the formyl group from the N-terminal Met of newly synthesized proteins. Requires at least a dipeptide for an efficient rate of reaction. N-terminal L-methionine is a prerequisite for activity but the enzyme has broad specificity at other positions.</text>
</comment>
<dbReference type="EC" id="3.5.1.88" evidence="6"/>
<comment type="catalytic activity">
    <reaction evidence="6">
        <text>N-terminal N-formyl-L-methionyl-[peptide] + H2O = N-terminal L-methionyl-[peptide] + formate</text>
        <dbReference type="Rhea" id="RHEA:24420"/>
        <dbReference type="Rhea" id="RHEA-COMP:10639"/>
        <dbReference type="Rhea" id="RHEA-COMP:10640"/>
        <dbReference type="ChEBI" id="CHEBI:15377"/>
        <dbReference type="ChEBI" id="CHEBI:15740"/>
        <dbReference type="ChEBI" id="CHEBI:49298"/>
        <dbReference type="ChEBI" id="CHEBI:64731"/>
        <dbReference type="EC" id="3.5.1.88"/>
    </reaction>
</comment>
<reference evidence="7 8" key="1">
    <citation type="submission" date="2023-06" db="EMBL/GenBank/DDBJ databases">
        <authorList>
            <person name="Feng G."/>
            <person name="Li J."/>
            <person name="Zhu H."/>
        </authorList>
    </citation>
    <scope>NUCLEOTIDE SEQUENCE [LARGE SCALE GENOMIC DNA]</scope>
    <source>
        <strain evidence="7 8">RHCKG23</strain>
    </source>
</reference>
<evidence type="ECO:0000256" key="5">
    <source>
        <dbReference type="ARBA" id="ARBA00023004"/>
    </source>
</evidence>
<evidence type="ECO:0000313" key="7">
    <source>
        <dbReference type="EMBL" id="MDM7884996.1"/>
    </source>
</evidence>
<dbReference type="NCBIfam" id="NF001159">
    <property type="entry name" value="PRK00150.1-3"/>
    <property type="match status" value="1"/>
</dbReference>
<organism evidence="7 8">
    <name type="scientific">Curtobacterium citri</name>
    <dbReference type="NCBI Taxonomy" id="3055139"/>
    <lineage>
        <taxon>Bacteria</taxon>
        <taxon>Bacillati</taxon>
        <taxon>Actinomycetota</taxon>
        <taxon>Actinomycetes</taxon>
        <taxon>Micrococcales</taxon>
        <taxon>Microbacteriaceae</taxon>
        <taxon>Curtobacterium</taxon>
    </lineage>
</organism>
<dbReference type="HAMAP" id="MF_00163">
    <property type="entry name" value="Pep_deformylase"/>
    <property type="match status" value="1"/>
</dbReference>
<dbReference type="InterPro" id="IPR036821">
    <property type="entry name" value="Peptide_deformylase_sf"/>
</dbReference>
<dbReference type="PRINTS" id="PR01576">
    <property type="entry name" value="PDEFORMYLASE"/>
</dbReference>
<dbReference type="CDD" id="cd00487">
    <property type="entry name" value="Pep_deformylase"/>
    <property type="match status" value="1"/>
</dbReference>
<keyword evidence="2 6" id="KW-0479">Metal-binding</keyword>
<evidence type="ECO:0000256" key="6">
    <source>
        <dbReference type="HAMAP-Rule" id="MF_00163"/>
    </source>
</evidence>
<dbReference type="Proteomes" id="UP001237823">
    <property type="component" value="Unassembled WGS sequence"/>
</dbReference>